<dbReference type="GO" id="GO:0005634">
    <property type="term" value="C:nucleus"/>
    <property type="evidence" value="ECO:0007669"/>
    <property type="project" value="UniProtKB-SubCell"/>
</dbReference>
<feature type="compositionally biased region" description="Polar residues" evidence="6">
    <location>
        <begin position="195"/>
        <end position="215"/>
    </location>
</feature>
<dbReference type="InterPro" id="IPR017930">
    <property type="entry name" value="Myb_dom"/>
</dbReference>
<evidence type="ECO:0000256" key="1">
    <source>
        <dbReference type="ARBA" id="ARBA00004123"/>
    </source>
</evidence>
<dbReference type="PANTHER" id="PTHR31003">
    <property type="entry name" value="MYB FAMILY TRANSCRIPTION FACTOR"/>
    <property type="match status" value="1"/>
</dbReference>
<keyword evidence="2" id="KW-0805">Transcription regulation</keyword>
<feature type="region of interest" description="Disordered" evidence="6">
    <location>
        <begin position="443"/>
        <end position="478"/>
    </location>
</feature>
<reference evidence="8" key="1">
    <citation type="submission" date="2021-08" db="EMBL/GenBank/DDBJ databases">
        <title>WGS assembly of Ceratopteris richardii.</title>
        <authorList>
            <person name="Marchant D.B."/>
            <person name="Chen G."/>
            <person name="Jenkins J."/>
            <person name="Shu S."/>
            <person name="Leebens-Mack J."/>
            <person name="Grimwood J."/>
            <person name="Schmutz J."/>
            <person name="Soltis P."/>
            <person name="Soltis D."/>
            <person name="Chen Z.-H."/>
        </authorList>
    </citation>
    <scope>NUCLEOTIDE SEQUENCE</scope>
    <source>
        <strain evidence="8">Whitten #5841</strain>
        <tissue evidence="8">Leaf</tissue>
    </source>
</reference>
<dbReference type="OMA" id="QNERCEA"/>
<dbReference type="InterPro" id="IPR001005">
    <property type="entry name" value="SANT/Myb"/>
</dbReference>
<feature type="region of interest" description="Disordered" evidence="6">
    <location>
        <begin position="171"/>
        <end position="240"/>
    </location>
</feature>
<evidence type="ECO:0000313" key="8">
    <source>
        <dbReference type="EMBL" id="KAH7438351.1"/>
    </source>
</evidence>
<evidence type="ECO:0000256" key="4">
    <source>
        <dbReference type="ARBA" id="ARBA00023163"/>
    </source>
</evidence>
<dbReference type="OrthoDB" id="1908613at2759"/>
<comment type="subcellular location">
    <subcellularLocation>
        <location evidence="1">Nucleus</location>
    </subcellularLocation>
</comment>
<evidence type="ECO:0000256" key="6">
    <source>
        <dbReference type="SAM" id="MobiDB-lite"/>
    </source>
</evidence>
<dbReference type="Gene3D" id="1.10.10.60">
    <property type="entry name" value="Homeodomain-like"/>
    <property type="match status" value="1"/>
</dbReference>
<keyword evidence="3" id="KW-0238">DNA-binding</keyword>
<sequence length="478" mass="53366">MGSPTGLALDCRSCRLGSSNHSSTSISDEEDLTYVIHRLEDYVTALKDERRKIEAFQRELPYCMRLLDDVIVSCQEKLSVCKLSTTNGCPLVKSQSFANLNELRSSLHFSRTEADYPLRPFCMANEQTRNQNERCEADVAIDTKLLCIKERAFNNSPEPYFHSKNNSGGAFTPFSKHKQRLHSSDHVGQVKHFDSSPSGKDQHASSYSQLETSLSLPIRSKTKQDQRTKDSNKKENVSQNDINFGRKTRRCWSPELHRCFVNALEQLGGADVATPKQIRELMKIDGLTNDEVKSHLQKYRLHTRRLDPAQVSPSEASQVLVLRGIWVSPEYTVHTSADEGPLYEISHHQRSTYEKASGKEVPCKFTSIEHVNLQHIGSDGQKLESTHSGDSPDPHLQNAGQSASAVIKIGNTGREEGVSDEEGSYDLSCKSCRRGSQTCEASELEDAQSQDDSVSGLQSQCTSEDEENYGGITGFKKV</sequence>
<protein>
    <recommendedName>
        <fullName evidence="7">HTH myb-type domain-containing protein</fullName>
    </recommendedName>
</protein>
<dbReference type="Pfam" id="PF26575">
    <property type="entry name" value="HHO5_N"/>
    <property type="match status" value="1"/>
</dbReference>
<evidence type="ECO:0000313" key="9">
    <source>
        <dbReference type="Proteomes" id="UP000825935"/>
    </source>
</evidence>
<dbReference type="GO" id="GO:0003677">
    <property type="term" value="F:DNA binding"/>
    <property type="evidence" value="ECO:0007669"/>
    <property type="project" value="UniProtKB-KW"/>
</dbReference>
<dbReference type="InterPro" id="IPR009057">
    <property type="entry name" value="Homeodomain-like_sf"/>
</dbReference>
<evidence type="ECO:0000256" key="3">
    <source>
        <dbReference type="ARBA" id="ARBA00023125"/>
    </source>
</evidence>
<keyword evidence="9" id="KW-1185">Reference proteome</keyword>
<feature type="domain" description="HTH myb-type" evidence="7">
    <location>
        <begin position="246"/>
        <end position="304"/>
    </location>
</feature>
<keyword evidence="4" id="KW-0804">Transcription</keyword>
<dbReference type="SUPFAM" id="SSF46689">
    <property type="entry name" value="Homeodomain-like"/>
    <property type="match status" value="1"/>
</dbReference>
<proteinExistence type="predicted"/>
<feature type="compositionally biased region" description="Basic and acidic residues" evidence="6">
    <location>
        <begin position="381"/>
        <end position="393"/>
    </location>
</feature>
<name>A0A8T2UQ78_CERRI</name>
<dbReference type="PANTHER" id="PTHR31003:SF19">
    <property type="entry name" value="MYB FAMILY TRANSCRIPTION FACTOR EFM"/>
    <property type="match status" value="1"/>
</dbReference>
<evidence type="ECO:0000256" key="2">
    <source>
        <dbReference type="ARBA" id="ARBA00023015"/>
    </source>
</evidence>
<feature type="compositionally biased region" description="Basic and acidic residues" evidence="6">
    <location>
        <begin position="222"/>
        <end position="236"/>
    </location>
</feature>
<dbReference type="GO" id="GO:0003700">
    <property type="term" value="F:DNA-binding transcription factor activity"/>
    <property type="evidence" value="ECO:0007669"/>
    <property type="project" value="InterPro"/>
</dbReference>
<accession>A0A8T2UQ78</accession>
<gene>
    <name evidence="8" type="ORF">KP509_04G011600</name>
</gene>
<evidence type="ECO:0000259" key="7">
    <source>
        <dbReference type="PROSITE" id="PS51294"/>
    </source>
</evidence>
<dbReference type="Pfam" id="PF00249">
    <property type="entry name" value="Myb_DNA-binding"/>
    <property type="match status" value="1"/>
</dbReference>
<dbReference type="PROSITE" id="PS51294">
    <property type="entry name" value="HTH_MYB"/>
    <property type="match status" value="1"/>
</dbReference>
<feature type="region of interest" description="Disordered" evidence="6">
    <location>
        <begin position="378"/>
        <end position="402"/>
    </location>
</feature>
<dbReference type="NCBIfam" id="TIGR01557">
    <property type="entry name" value="myb_SHAQKYF"/>
    <property type="match status" value="1"/>
</dbReference>
<feature type="compositionally biased region" description="Polar residues" evidence="6">
    <location>
        <begin position="450"/>
        <end position="462"/>
    </location>
</feature>
<evidence type="ECO:0000256" key="5">
    <source>
        <dbReference type="ARBA" id="ARBA00023242"/>
    </source>
</evidence>
<comment type="caution">
    <text evidence="8">The sequence shown here is derived from an EMBL/GenBank/DDBJ whole genome shotgun (WGS) entry which is preliminary data.</text>
</comment>
<dbReference type="InterPro" id="IPR058673">
    <property type="entry name" value="HHO5-like_N"/>
</dbReference>
<dbReference type="AlphaFoldDB" id="A0A8T2UQ78"/>
<dbReference type="Proteomes" id="UP000825935">
    <property type="component" value="Chromosome 4"/>
</dbReference>
<dbReference type="InterPro" id="IPR006447">
    <property type="entry name" value="Myb_dom_plants"/>
</dbReference>
<organism evidence="8 9">
    <name type="scientific">Ceratopteris richardii</name>
    <name type="common">Triangle waterfern</name>
    <dbReference type="NCBI Taxonomy" id="49495"/>
    <lineage>
        <taxon>Eukaryota</taxon>
        <taxon>Viridiplantae</taxon>
        <taxon>Streptophyta</taxon>
        <taxon>Embryophyta</taxon>
        <taxon>Tracheophyta</taxon>
        <taxon>Polypodiopsida</taxon>
        <taxon>Polypodiidae</taxon>
        <taxon>Polypodiales</taxon>
        <taxon>Pteridineae</taxon>
        <taxon>Pteridaceae</taxon>
        <taxon>Parkerioideae</taxon>
        <taxon>Ceratopteris</taxon>
    </lineage>
</organism>
<keyword evidence="5" id="KW-0539">Nucleus</keyword>
<dbReference type="InterPro" id="IPR044787">
    <property type="entry name" value="HHO5-like"/>
</dbReference>
<dbReference type="EMBL" id="CM035409">
    <property type="protein sequence ID" value="KAH7438351.1"/>
    <property type="molecule type" value="Genomic_DNA"/>
</dbReference>
<dbReference type="FunFam" id="1.10.10.60:FF:000002">
    <property type="entry name" value="Myb family transcription factor"/>
    <property type="match status" value="1"/>
</dbReference>